<evidence type="ECO:0000256" key="1">
    <source>
        <dbReference type="SAM" id="MobiDB-lite"/>
    </source>
</evidence>
<feature type="compositionally biased region" description="Basic and acidic residues" evidence="1">
    <location>
        <begin position="31"/>
        <end position="47"/>
    </location>
</feature>
<dbReference type="AlphaFoldDB" id="A0AAV5U632"/>
<reference evidence="2" key="1">
    <citation type="submission" date="2023-10" db="EMBL/GenBank/DDBJ databases">
        <title>Genome assembly of Pristionchus species.</title>
        <authorList>
            <person name="Yoshida K."/>
            <person name="Sommer R.J."/>
        </authorList>
    </citation>
    <scope>NUCLEOTIDE SEQUENCE</scope>
    <source>
        <strain evidence="2">RS0144</strain>
    </source>
</reference>
<sequence length="111" mass="13073">KLHSIYENCCADRNPPPEQVFAEQIIERQRQSNLERKRHEDALHGDGESVGVELNTSDEADDLMREIERKLFPKLVDKIKQKKQEEREIQQIHKTFHDHCSSFHICLLLLA</sequence>
<accession>A0AAV5U632</accession>
<comment type="caution">
    <text evidence="2">The sequence shown here is derived from an EMBL/GenBank/DDBJ whole genome shotgun (WGS) entry which is preliminary data.</text>
</comment>
<organism evidence="2 3">
    <name type="scientific">Pristionchus entomophagus</name>
    <dbReference type="NCBI Taxonomy" id="358040"/>
    <lineage>
        <taxon>Eukaryota</taxon>
        <taxon>Metazoa</taxon>
        <taxon>Ecdysozoa</taxon>
        <taxon>Nematoda</taxon>
        <taxon>Chromadorea</taxon>
        <taxon>Rhabditida</taxon>
        <taxon>Rhabditina</taxon>
        <taxon>Diplogasteromorpha</taxon>
        <taxon>Diplogasteroidea</taxon>
        <taxon>Neodiplogasteridae</taxon>
        <taxon>Pristionchus</taxon>
    </lineage>
</organism>
<dbReference type="EMBL" id="BTSX01000005">
    <property type="protein sequence ID" value="GMT01903.1"/>
    <property type="molecule type" value="Genomic_DNA"/>
</dbReference>
<feature type="non-terminal residue" evidence="2">
    <location>
        <position position="1"/>
    </location>
</feature>
<feature type="region of interest" description="Disordered" evidence="1">
    <location>
        <begin position="31"/>
        <end position="54"/>
    </location>
</feature>
<gene>
    <name evidence="2" type="ORF">PENTCL1PPCAC_24077</name>
</gene>
<evidence type="ECO:0000313" key="2">
    <source>
        <dbReference type="EMBL" id="GMT01903.1"/>
    </source>
</evidence>
<keyword evidence="3" id="KW-1185">Reference proteome</keyword>
<proteinExistence type="predicted"/>
<name>A0AAV5U632_9BILA</name>
<evidence type="ECO:0000313" key="3">
    <source>
        <dbReference type="Proteomes" id="UP001432027"/>
    </source>
</evidence>
<protein>
    <submittedName>
        <fullName evidence="2">Uncharacterized protein</fullName>
    </submittedName>
</protein>
<dbReference type="Proteomes" id="UP001432027">
    <property type="component" value="Unassembled WGS sequence"/>
</dbReference>